<evidence type="ECO:0000256" key="8">
    <source>
        <dbReference type="ARBA" id="ARBA00068311"/>
    </source>
</evidence>
<keyword evidence="3 10" id="KW-0285">Flavoprotein</keyword>
<evidence type="ECO:0000256" key="5">
    <source>
        <dbReference type="ARBA" id="ARBA00023002"/>
    </source>
</evidence>
<evidence type="ECO:0000256" key="7">
    <source>
        <dbReference type="ARBA" id="ARBA00066461"/>
    </source>
</evidence>
<sequence>MACSPPPRCARASGADPPAASCCRRLEEDAVTDEGALAALRDTARRFAETAVAPRAAELDETEAFPRDIYQALAKLGLLGITVPEAMGGAEAGVLAYAVVMEELSRGYASVADQVGLVELLGTLLSEHGTEAQRAEYLAPLLRYERSCAYALTEAEAGSDLANLKATALRDGDGWRLTGEKMWIHMAPRADFAAVLARTDPAAGHRGMSIFLVDLRGPGVERLRAEHKMGQRASPVGGLRFEDVKLPGTALLGPEGRGFHMMMSVLDKGRIGIGALALGILQRALEESIAFAKQRVQFGRPIAEQQAIRFMIADMAKDTHAARLMVQDAARKMDRGERATLEASMAKCFASDAAVARTADAVQIHGGTGYIRGVTVERLYRDAKITQIYEGTNQIQRVIMAREILGA</sequence>
<evidence type="ECO:0000256" key="2">
    <source>
        <dbReference type="ARBA" id="ARBA00009347"/>
    </source>
</evidence>
<accession>A0A317F9V0</accession>
<keyword evidence="15" id="KW-1185">Reference proteome</keyword>
<evidence type="ECO:0000256" key="6">
    <source>
        <dbReference type="ARBA" id="ARBA00052938"/>
    </source>
</evidence>
<dbReference type="InterPro" id="IPR009075">
    <property type="entry name" value="AcylCo_DH/oxidase_C"/>
</dbReference>
<keyword evidence="4 10" id="KW-0274">FAD</keyword>
<evidence type="ECO:0000256" key="4">
    <source>
        <dbReference type="ARBA" id="ARBA00022827"/>
    </source>
</evidence>
<comment type="caution">
    <text evidence="14">The sequence shown here is derived from an EMBL/GenBank/DDBJ whole genome shotgun (WGS) entry which is preliminary data.</text>
</comment>
<feature type="domain" description="Acyl-CoA oxidase/dehydrogenase middle" evidence="12">
    <location>
        <begin position="149"/>
        <end position="244"/>
    </location>
</feature>
<comment type="cofactor">
    <cofactor evidence="1 10">
        <name>FAD</name>
        <dbReference type="ChEBI" id="CHEBI:57692"/>
    </cofactor>
</comment>
<dbReference type="PIRSF" id="PIRSF016578">
    <property type="entry name" value="HsaA"/>
    <property type="match status" value="1"/>
</dbReference>
<evidence type="ECO:0000256" key="3">
    <source>
        <dbReference type="ARBA" id="ARBA00022630"/>
    </source>
</evidence>
<reference evidence="15" key="1">
    <citation type="submission" date="2018-05" db="EMBL/GenBank/DDBJ databases">
        <authorList>
            <person name="Du Z."/>
            <person name="Wang X."/>
        </authorList>
    </citation>
    <scope>NUCLEOTIDE SEQUENCE [LARGE SCALE GENOMIC DNA]</scope>
    <source>
        <strain evidence="15">CQN31</strain>
    </source>
</reference>
<dbReference type="InterPro" id="IPR036250">
    <property type="entry name" value="AcylCo_DH-like_C"/>
</dbReference>
<feature type="domain" description="Acyl-CoA dehydrogenase/oxidase C-terminal" evidence="11">
    <location>
        <begin position="256"/>
        <end position="404"/>
    </location>
</feature>
<dbReference type="OrthoDB" id="5510711at2"/>
<evidence type="ECO:0000256" key="9">
    <source>
        <dbReference type="ARBA" id="ARBA00075603"/>
    </source>
</evidence>
<keyword evidence="5 10" id="KW-0560">Oxidoreductase</keyword>
<dbReference type="FunFam" id="1.20.140.10:FF:000004">
    <property type="entry name" value="Acyl-CoA dehydrogenase FadE25"/>
    <property type="match status" value="1"/>
</dbReference>
<organism evidence="14 15">
    <name type="scientific">Falsiroseomonas bella</name>
    <dbReference type="NCBI Taxonomy" id="2184016"/>
    <lineage>
        <taxon>Bacteria</taxon>
        <taxon>Pseudomonadati</taxon>
        <taxon>Pseudomonadota</taxon>
        <taxon>Alphaproteobacteria</taxon>
        <taxon>Acetobacterales</taxon>
        <taxon>Roseomonadaceae</taxon>
        <taxon>Falsiroseomonas</taxon>
    </lineage>
</organism>
<dbReference type="SUPFAM" id="SSF47203">
    <property type="entry name" value="Acyl-CoA dehydrogenase C-terminal domain-like"/>
    <property type="match status" value="1"/>
</dbReference>
<feature type="domain" description="Acyl-CoA dehydrogenase/oxidase N-terminal" evidence="13">
    <location>
        <begin position="39"/>
        <end position="143"/>
    </location>
</feature>
<dbReference type="PANTHER" id="PTHR43884">
    <property type="entry name" value="ACYL-COA DEHYDROGENASE"/>
    <property type="match status" value="1"/>
</dbReference>
<name>A0A317F9V0_9PROT</name>
<dbReference type="FunFam" id="2.40.110.10:FF:000002">
    <property type="entry name" value="Acyl-CoA dehydrogenase fadE12"/>
    <property type="match status" value="1"/>
</dbReference>
<dbReference type="InterPro" id="IPR046373">
    <property type="entry name" value="Acyl-CoA_Oxase/DH_mid-dom_sf"/>
</dbReference>
<dbReference type="EC" id="3.13.1.4" evidence="7"/>
<dbReference type="Gene3D" id="1.10.540.10">
    <property type="entry name" value="Acyl-CoA dehydrogenase/oxidase, N-terminal domain"/>
    <property type="match status" value="1"/>
</dbReference>
<dbReference type="Gene3D" id="1.20.140.10">
    <property type="entry name" value="Butyryl-CoA Dehydrogenase, subunit A, domain 3"/>
    <property type="match status" value="1"/>
</dbReference>
<dbReference type="InterPro" id="IPR013786">
    <property type="entry name" value="AcylCoA_DH/ox_N"/>
</dbReference>
<dbReference type="EMBL" id="QGNA01000005">
    <property type="protein sequence ID" value="PWS34797.1"/>
    <property type="molecule type" value="Genomic_DNA"/>
</dbReference>
<dbReference type="InterPro" id="IPR006091">
    <property type="entry name" value="Acyl-CoA_Oxase/DH_mid-dom"/>
</dbReference>
<dbReference type="GO" id="GO:0003995">
    <property type="term" value="F:acyl-CoA dehydrogenase activity"/>
    <property type="evidence" value="ECO:0007669"/>
    <property type="project" value="TreeGrafter"/>
</dbReference>
<evidence type="ECO:0000256" key="1">
    <source>
        <dbReference type="ARBA" id="ARBA00001974"/>
    </source>
</evidence>
<evidence type="ECO:0000313" key="15">
    <source>
        <dbReference type="Proteomes" id="UP000245765"/>
    </source>
</evidence>
<evidence type="ECO:0000259" key="11">
    <source>
        <dbReference type="Pfam" id="PF00441"/>
    </source>
</evidence>
<comment type="catalytic activity">
    <reaction evidence="6">
        <text>3-sulfinopropanoyl-CoA + H2O = propanoyl-CoA + sulfite + H(+)</text>
        <dbReference type="Rhea" id="RHEA:41624"/>
        <dbReference type="ChEBI" id="CHEBI:15377"/>
        <dbReference type="ChEBI" id="CHEBI:15378"/>
        <dbReference type="ChEBI" id="CHEBI:17359"/>
        <dbReference type="ChEBI" id="CHEBI:57392"/>
        <dbReference type="ChEBI" id="CHEBI:78349"/>
        <dbReference type="EC" id="3.13.1.4"/>
    </reaction>
    <physiologicalReaction direction="left-to-right" evidence="6">
        <dbReference type="Rhea" id="RHEA:41625"/>
    </physiologicalReaction>
</comment>
<dbReference type="Gene3D" id="2.40.110.10">
    <property type="entry name" value="Butyryl-CoA Dehydrogenase, subunit A, domain 2"/>
    <property type="match status" value="1"/>
</dbReference>
<dbReference type="Pfam" id="PF00441">
    <property type="entry name" value="Acyl-CoA_dh_1"/>
    <property type="match status" value="1"/>
</dbReference>
<gene>
    <name evidence="14" type="ORF">DFH01_20775</name>
</gene>
<dbReference type="PANTHER" id="PTHR43884:SF12">
    <property type="entry name" value="ISOVALERYL-COA DEHYDROGENASE, MITOCHONDRIAL-RELATED"/>
    <property type="match status" value="1"/>
</dbReference>
<dbReference type="SUPFAM" id="SSF56645">
    <property type="entry name" value="Acyl-CoA dehydrogenase NM domain-like"/>
    <property type="match status" value="1"/>
</dbReference>
<comment type="similarity">
    <text evidence="2 10">Belongs to the acyl-CoA dehydrogenase family.</text>
</comment>
<dbReference type="Proteomes" id="UP000245765">
    <property type="component" value="Unassembled WGS sequence"/>
</dbReference>
<dbReference type="GO" id="GO:0050660">
    <property type="term" value="F:flavin adenine dinucleotide binding"/>
    <property type="evidence" value="ECO:0007669"/>
    <property type="project" value="InterPro"/>
</dbReference>
<evidence type="ECO:0000259" key="13">
    <source>
        <dbReference type="Pfam" id="PF02771"/>
    </source>
</evidence>
<dbReference type="InterPro" id="IPR009100">
    <property type="entry name" value="AcylCoA_DH/oxidase_NM_dom_sf"/>
</dbReference>
<evidence type="ECO:0000259" key="12">
    <source>
        <dbReference type="Pfam" id="PF02770"/>
    </source>
</evidence>
<dbReference type="AlphaFoldDB" id="A0A317F9V0"/>
<dbReference type="InterPro" id="IPR037069">
    <property type="entry name" value="AcylCoA_DH/ox_N_sf"/>
</dbReference>
<dbReference type="Pfam" id="PF02770">
    <property type="entry name" value="Acyl-CoA_dh_M"/>
    <property type="match status" value="1"/>
</dbReference>
<dbReference type="FunFam" id="1.10.540.10:FF:000026">
    <property type="entry name" value="Acyl-CoA dehydrogenase medium chain"/>
    <property type="match status" value="1"/>
</dbReference>
<proteinExistence type="inferred from homology"/>
<evidence type="ECO:0000256" key="10">
    <source>
        <dbReference type="RuleBase" id="RU362125"/>
    </source>
</evidence>
<evidence type="ECO:0000313" key="14">
    <source>
        <dbReference type="EMBL" id="PWS34797.1"/>
    </source>
</evidence>
<dbReference type="Pfam" id="PF02771">
    <property type="entry name" value="Acyl-CoA_dh_N"/>
    <property type="match status" value="1"/>
</dbReference>
<protein>
    <recommendedName>
        <fullName evidence="8">3-sulfinopropanoyl-CoA desulfinase</fullName>
        <ecNumber evidence="7">3.13.1.4</ecNumber>
    </recommendedName>
    <alternativeName>
        <fullName evidence="9">3-sulfinopropionyl coenzyme A desulfinase</fullName>
    </alternativeName>
</protein>